<reference evidence="1 3" key="1">
    <citation type="submission" date="2018-08" db="EMBL/GenBank/DDBJ databases">
        <title>Genome sequencing of Agrobacterium vitis strain ICMP 10754.</title>
        <authorList>
            <person name="Visnovsky S.B."/>
            <person name="Pitman A.R."/>
        </authorList>
    </citation>
    <scope>NUCLEOTIDE SEQUENCE [LARGE SCALE GENOMIC DNA]</scope>
    <source>
        <strain evidence="1 3">ICMP 10754</strain>
    </source>
</reference>
<evidence type="ECO:0000313" key="2">
    <source>
        <dbReference type="EMBL" id="MUZ72126.1"/>
    </source>
</evidence>
<dbReference type="PANTHER" id="PTHR38643">
    <property type="entry name" value="PURINE NUCLEOSIDE PERMEASE C285.05-RELATED"/>
    <property type="match status" value="1"/>
</dbReference>
<evidence type="ECO:0000313" key="3">
    <source>
        <dbReference type="Proteomes" id="UP000436911"/>
    </source>
</evidence>
<sequence>MLPLPFDKEIYPMMPRLPAFATAMIVTALSVASSAIVSQAASSASSRGVKTIAPKVLVITMFGEETKPWLAGRKLTTKVKVPGLSKEYPEVACDRQGLCVMTTAMGYANAASSTMAVAFDRRFDLRNTYVLIAGIAGVNPKEGTLGSALWARYVVDGGLRHDIDARQIDKDWPDGQVPLGAASPTGKPTWAAGTEVYALNEALVQKAMELTGSVELLDSDAAKTYRAAYAAPAAKAAPSVKICDTVSGDTYWHGVKDAEATERFATLVTDGKAHYCTTQMEDNATLTALKRASEAGRLDFNRILVLRTASNFDREPFGRTAIESLTSKSGGFMPSVTNAYRVGNAFANAVIADWKTWKERNGGK</sequence>
<dbReference type="Proteomes" id="UP000436911">
    <property type="component" value="Unassembled WGS sequence"/>
</dbReference>
<dbReference type="GO" id="GO:0055085">
    <property type="term" value="P:transmembrane transport"/>
    <property type="evidence" value="ECO:0007669"/>
    <property type="project" value="InterPro"/>
</dbReference>
<dbReference type="Gene3D" id="3.40.50.1580">
    <property type="entry name" value="Nucleoside phosphorylase domain"/>
    <property type="match status" value="1"/>
</dbReference>
<dbReference type="PIRSF" id="PIRSF013171">
    <property type="entry name" value="Pur_nuclsid_perm"/>
    <property type="match status" value="1"/>
</dbReference>
<evidence type="ECO:0000313" key="4">
    <source>
        <dbReference type="Proteomes" id="UP000477951"/>
    </source>
</evidence>
<accession>A0A368NWD9</accession>
<gene>
    <name evidence="1" type="ORF">DXT89_24310</name>
    <name evidence="2" type="ORF">GOZ90_05455</name>
</gene>
<dbReference type="InterPro" id="IPR035994">
    <property type="entry name" value="Nucleoside_phosphorylase_sf"/>
</dbReference>
<name>A0A368NWD9_AGRVI</name>
<proteinExistence type="predicted"/>
<comment type="caution">
    <text evidence="2">The sequence shown here is derived from an EMBL/GenBank/DDBJ whole genome shotgun (WGS) entry which is preliminary data.</text>
</comment>
<dbReference type="EMBL" id="WPHR01000003">
    <property type="protein sequence ID" value="MUZ72126.1"/>
    <property type="molecule type" value="Genomic_DNA"/>
</dbReference>
<dbReference type="PANTHER" id="PTHR38643:SF1">
    <property type="entry name" value="PURINE NUCLEOSIDE PERMEASE C285.05-RELATED"/>
    <property type="match status" value="1"/>
</dbReference>
<reference evidence="2 4" key="2">
    <citation type="submission" date="2019-12" db="EMBL/GenBank/DDBJ databases">
        <title>Whole-genome sequencing of Allorhizobium vitis.</title>
        <authorList>
            <person name="Gan H.M."/>
            <person name="Szegedi E."/>
            <person name="Burr T."/>
            <person name="Savka M.A."/>
        </authorList>
    </citation>
    <scope>NUCLEOTIDE SEQUENCE [LARGE SCALE GENOMIC DNA]</scope>
    <source>
        <strain evidence="2 4">CG516</strain>
    </source>
</reference>
<dbReference type="GO" id="GO:0003824">
    <property type="term" value="F:catalytic activity"/>
    <property type="evidence" value="ECO:0007669"/>
    <property type="project" value="InterPro"/>
</dbReference>
<dbReference type="AlphaFoldDB" id="A0A368NWD9"/>
<dbReference type="EMBL" id="QUSG01000024">
    <property type="protein sequence ID" value="KAA3520850.1"/>
    <property type="molecule type" value="Genomic_DNA"/>
</dbReference>
<dbReference type="OrthoDB" id="4517280at2"/>
<dbReference type="Pfam" id="PF06516">
    <property type="entry name" value="NUP"/>
    <property type="match status" value="1"/>
</dbReference>
<dbReference type="Proteomes" id="UP000477951">
    <property type="component" value="Unassembled WGS sequence"/>
</dbReference>
<dbReference type="InterPro" id="IPR009486">
    <property type="entry name" value="Pur_nuclsid_perm"/>
</dbReference>
<dbReference type="GO" id="GO:0009116">
    <property type="term" value="P:nucleoside metabolic process"/>
    <property type="evidence" value="ECO:0007669"/>
    <property type="project" value="InterPro"/>
</dbReference>
<organism evidence="2 4">
    <name type="scientific">Agrobacterium vitis</name>
    <name type="common">Rhizobium vitis</name>
    <dbReference type="NCBI Taxonomy" id="373"/>
    <lineage>
        <taxon>Bacteria</taxon>
        <taxon>Pseudomonadati</taxon>
        <taxon>Pseudomonadota</taxon>
        <taxon>Alphaproteobacteria</taxon>
        <taxon>Hyphomicrobiales</taxon>
        <taxon>Rhizobiaceae</taxon>
        <taxon>Rhizobium/Agrobacterium group</taxon>
        <taxon>Agrobacterium</taxon>
    </lineage>
</organism>
<evidence type="ECO:0000313" key="1">
    <source>
        <dbReference type="EMBL" id="KAA3520850.1"/>
    </source>
</evidence>
<protein>
    <submittedName>
        <fullName evidence="2">Purine nucleoside permease</fullName>
    </submittedName>
</protein>